<protein>
    <submittedName>
        <fullName evidence="2">Uncharacterized protein</fullName>
    </submittedName>
</protein>
<organism evidence="2 3">
    <name type="scientific">Mycena maculata</name>
    <dbReference type="NCBI Taxonomy" id="230809"/>
    <lineage>
        <taxon>Eukaryota</taxon>
        <taxon>Fungi</taxon>
        <taxon>Dikarya</taxon>
        <taxon>Basidiomycota</taxon>
        <taxon>Agaricomycotina</taxon>
        <taxon>Agaricomycetes</taxon>
        <taxon>Agaricomycetidae</taxon>
        <taxon>Agaricales</taxon>
        <taxon>Marasmiineae</taxon>
        <taxon>Mycenaceae</taxon>
        <taxon>Mycena</taxon>
    </lineage>
</organism>
<sequence length="414" mass="46545">MQDDNYDYDDSDPEYQEFLASQTRFHHNQGAPPRAGQEEEQDGNEQPQEPELSESIHNNGQGIRYNINFTPQLPPPAPNEKYHANARAPLINLYVYLHEKLSFAEVLDACITAIGRNEHTMRLKIVGTSLRTDHLTVTWTIRCTDYKQMQLQTAVHFKDMIQQGAAEVPDDRQGSLKKRKVPPEEEELAEIVVQLQQANRCHDRACTSRHCFIGNTSAQHVRLTPIHINVWAAAILAKMPNVNVNTPPPPEEEKMFWPVEQQPGADGDDIAMLPRRRATTAKTSAPQITINNDYTGLATLLQPLMPSAHSNALHNTPSTPLNAHSCLHANTSPAKPAQMTFAEFGASFKVSAETLQRLAPLELDGPHVFEFVENSDLDAYLTLGQHAALRYAHSEWKKGKLEVKFLYSKQGYYV</sequence>
<name>A0AAD7N020_9AGAR</name>
<reference evidence="2" key="1">
    <citation type="submission" date="2023-03" db="EMBL/GenBank/DDBJ databases">
        <title>Massive genome expansion in bonnet fungi (Mycena s.s.) driven by repeated elements and novel gene families across ecological guilds.</title>
        <authorList>
            <consortium name="Lawrence Berkeley National Laboratory"/>
            <person name="Harder C.B."/>
            <person name="Miyauchi S."/>
            <person name="Viragh M."/>
            <person name="Kuo A."/>
            <person name="Thoen E."/>
            <person name="Andreopoulos B."/>
            <person name="Lu D."/>
            <person name="Skrede I."/>
            <person name="Drula E."/>
            <person name="Henrissat B."/>
            <person name="Morin E."/>
            <person name="Kohler A."/>
            <person name="Barry K."/>
            <person name="LaButti K."/>
            <person name="Morin E."/>
            <person name="Salamov A."/>
            <person name="Lipzen A."/>
            <person name="Mereny Z."/>
            <person name="Hegedus B."/>
            <person name="Baldrian P."/>
            <person name="Stursova M."/>
            <person name="Weitz H."/>
            <person name="Taylor A."/>
            <person name="Grigoriev I.V."/>
            <person name="Nagy L.G."/>
            <person name="Martin F."/>
            <person name="Kauserud H."/>
        </authorList>
    </citation>
    <scope>NUCLEOTIDE SEQUENCE</scope>
    <source>
        <strain evidence="2">CBHHK188m</strain>
    </source>
</reference>
<proteinExistence type="predicted"/>
<dbReference type="EMBL" id="JARJLG010000130">
    <property type="protein sequence ID" value="KAJ7739785.1"/>
    <property type="molecule type" value="Genomic_DNA"/>
</dbReference>
<comment type="caution">
    <text evidence="2">The sequence shown here is derived from an EMBL/GenBank/DDBJ whole genome shotgun (WGS) entry which is preliminary data.</text>
</comment>
<evidence type="ECO:0000313" key="3">
    <source>
        <dbReference type="Proteomes" id="UP001215280"/>
    </source>
</evidence>
<feature type="region of interest" description="Disordered" evidence="1">
    <location>
        <begin position="1"/>
        <end position="74"/>
    </location>
</feature>
<dbReference type="Proteomes" id="UP001215280">
    <property type="component" value="Unassembled WGS sequence"/>
</dbReference>
<gene>
    <name evidence="2" type="ORF">DFH07DRAFT_778609</name>
</gene>
<feature type="compositionally biased region" description="Polar residues" evidence="1">
    <location>
        <begin position="55"/>
        <end position="71"/>
    </location>
</feature>
<feature type="compositionally biased region" description="Acidic residues" evidence="1">
    <location>
        <begin position="1"/>
        <end position="15"/>
    </location>
</feature>
<accession>A0AAD7N020</accession>
<evidence type="ECO:0000256" key="1">
    <source>
        <dbReference type="SAM" id="MobiDB-lite"/>
    </source>
</evidence>
<evidence type="ECO:0000313" key="2">
    <source>
        <dbReference type="EMBL" id="KAJ7739785.1"/>
    </source>
</evidence>
<keyword evidence="3" id="KW-1185">Reference proteome</keyword>
<dbReference type="AlphaFoldDB" id="A0AAD7N020"/>